<name>A0A1I0YIA9_9RHOB</name>
<organism evidence="1 2">
    <name type="scientific">Poseidonocella pacifica</name>
    <dbReference type="NCBI Taxonomy" id="871651"/>
    <lineage>
        <taxon>Bacteria</taxon>
        <taxon>Pseudomonadati</taxon>
        <taxon>Pseudomonadota</taxon>
        <taxon>Alphaproteobacteria</taxon>
        <taxon>Rhodobacterales</taxon>
        <taxon>Roseobacteraceae</taxon>
        <taxon>Poseidonocella</taxon>
    </lineage>
</organism>
<dbReference type="SUPFAM" id="SSF48452">
    <property type="entry name" value="TPR-like"/>
    <property type="match status" value="1"/>
</dbReference>
<dbReference type="OrthoDB" id="5801125at2"/>
<dbReference type="AlphaFoldDB" id="A0A1I0YIA9"/>
<dbReference type="EMBL" id="FOJU01000005">
    <property type="protein sequence ID" value="SFB12230.1"/>
    <property type="molecule type" value="Genomic_DNA"/>
</dbReference>
<dbReference type="Proteomes" id="UP000198796">
    <property type="component" value="Unassembled WGS sequence"/>
</dbReference>
<sequence>MKRAGVLSTIAAGCFALAALLGGTGPFGRVLMALGMPGMAAQVFTDPGWRGAAQYRAGDHAAAVASFREARDLLGRGNALVHTEDYAAALEAYDVARAGGDADAAANFDLVAAYYAGLALDPEGPIAWFDNKDGGEGAIVEASIAQGSARAAGAGDESTNTGALLGLPELLTHGARRVRKVFDDKFMVANERWLATLADVPGEYLDARIQHERKRRIELGLSPPEPEDPR</sequence>
<evidence type="ECO:0000313" key="1">
    <source>
        <dbReference type="EMBL" id="SFB12230.1"/>
    </source>
</evidence>
<proteinExistence type="predicted"/>
<dbReference type="Gene3D" id="1.25.40.10">
    <property type="entry name" value="Tetratricopeptide repeat domain"/>
    <property type="match status" value="1"/>
</dbReference>
<dbReference type="InterPro" id="IPR011990">
    <property type="entry name" value="TPR-like_helical_dom_sf"/>
</dbReference>
<reference evidence="1 2" key="1">
    <citation type="submission" date="2016-10" db="EMBL/GenBank/DDBJ databases">
        <authorList>
            <person name="de Groot N.N."/>
        </authorList>
    </citation>
    <scope>NUCLEOTIDE SEQUENCE [LARGE SCALE GENOMIC DNA]</scope>
    <source>
        <strain evidence="1 2">DSM 29316</strain>
    </source>
</reference>
<dbReference type="RefSeq" id="WP_092066433.1">
    <property type="nucleotide sequence ID" value="NZ_FOJU01000005.1"/>
</dbReference>
<protein>
    <submittedName>
        <fullName evidence="1">Ca-activated chloride channel family protein</fullName>
    </submittedName>
</protein>
<keyword evidence="2" id="KW-1185">Reference proteome</keyword>
<accession>A0A1I0YIA9</accession>
<evidence type="ECO:0000313" key="2">
    <source>
        <dbReference type="Proteomes" id="UP000198796"/>
    </source>
</evidence>
<dbReference type="STRING" id="871651.SAMN05421688_3056"/>
<gene>
    <name evidence="1" type="ORF">SAMN05421688_3056</name>
</gene>